<feature type="signal peptide" evidence="2">
    <location>
        <begin position="1"/>
        <end position="26"/>
    </location>
</feature>
<gene>
    <name evidence="3" type="ORF">DSM104443_03837</name>
</gene>
<accession>A0A6M4H2C6</accession>
<dbReference type="EMBL" id="CP053069">
    <property type="protein sequence ID" value="QJR12744.1"/>
    <property type="molecule type" value="Genomic_DNA"/>
</dbReference>
<protein>
    <submittedName>
        <fullName evidence="3">Uncharacterized protein</fullName>
    </submittedName>
</protein>
<dbReference type="Proteomes" id="UP000501534">
    <property type="component" value="Chromosome"/>
</dbReference>
<sequence>MTRRPFRRLLALLATVTLLSSQAAMAGFACPLTGETPQAMHQAMDEGACHKAPDAGSKTLCQKSCQDEAQQRDNPQVDVPAVPVHDAPPVAKSEGWVPVLLALPPEPDRARPTAPPPRIKNARFQK</sequence>
<evidence type="ECO:0000256" key="1">
    <source>
        <dbReference type="SAM" id="MobiDB-lite"/>
    </source>
</evidence>
<feature type="chain" id="PRO_5026713721" evidence="2">
    <location>
        <begin position="27"/>
        <end position="126"/>
    </location>
</feature>
<dbReference type="PROSITE" id="PS51257">
    <property type="entry name" value="PROKAR_LIPOPROTEIN"/>
    <property type="match status" value="1"/>
</dbReference>
<evidence type="ECO:0000313" key="3">
    <source>
        <dbReference type="EMBL" id="QJR12744.1"/>
    </source>
</evidence>
<name>A0A6M4H2C6_9PROT</name>
<feature type="region of interest" description="Disordered" evidence="1">
    <location>
        <begin position="103"/>
        <end position="126"/>
    </location>
</feature>
<evidence type="ECO:0000313" key="4">
    <source>
        <dbReference type="Proteomes" id="UP000501534"/>
    </source>
</evidence>
<keyword evidence="4" id="KW-1185">Reference proteome</keyword>
<feature type="compositionally biased region" description="Low complexity" evidence="1">
    <location>
        <begin position="76"/>
        <end position="88"/>
    </location>
</feature>
<proteinExistence type="predicted"/>
<dbReference type="KEGG" id="uru:DSM104443_03837"/>
<reference evidence="3 4" key="1">
    <citation type="submission" date="2020-04" db="EMBL/GenBank/DDBJ databases">
        <title>Usitatibacter rugosus gen. nov., sp. nov. and Usitatibacter palustris sp. nov., novel members of Usitatibacteraceae fam. nov. within the order Nitrosomonadales isolated from soil.</title>
        <authorList>
            <person name="Huber K.J."/>
            <person name="Neumann-Schaal M."/>
            <person name="Geppert A."/>
            <person name="Luckner M."/>
            <person name="Wanner G."/>
            <person name="Overmann J."/>
        </authorList>
    </citation>
    <scope>NUCLEOTIDE SEQUENCE [LARGE SCALE GENOMIC DNA]</scope>
    <source>
        <strain evidence="3 4">0125_3</strain>
    </source>
</reference>
<keyword evidence="2" id="KW-0732">Signal</keyword>
<dbReference type="RefSeq" id="WP_171095209.1">
    <property type="nucleotide sequence ID" value="NZ_CP053069.1"/>
</dbReference>
<evidence type="ECO:0000256" key="2">
    <source>
        <dbReference type="SAM" id="SignalP"/>
    </source>
</evidence>
<feature type="region of interest" description="Disordered" evidence="1">
    <location>
        <begin position="66"/>
        <end position="88"/>
    </location>
</feature>
<dbReference type="AlphaFoldDB" id="A0A6M4H2C6"/>
<organism evidence="3 4">
    <name type="scientific">Usitatibacter rugosus</name>
    <dbReference type="NCBI Taxonomy" id="2732067"/>
    <lineage>
        <taxon>Bacteria</taxon>
        <taxon>Pseudomonadati</taxon>
        <taxon>Pseudomonadota</taxon>
        <taxon>Betaproteobacteria</taxon>
        <taxon>Nitrosomonadales</taxon>
        <taxon>Usitatibacteraceae</taxon>
        <taxon>Usitatibacter</taxon>
    </lineage>
</organism>